<dbReference type="SUPFAM" id="SSF160387">
    <property type="entry name" value="NosL/MerB-like"/>
    <property type="match status" value="1"/>
</dbReference>
<name>A0ABQ3HIA7_9ACTN</name>
<keyword evidence="2" id="KW-1185">Reference proteome</keyword>
<reference evidence="2" key="1">
    <citation type="journal article" date="2019" name="Int. J. Syst. Evol. Microbiol.">
        <title>The Global Catalogue of Microorganisms (GCM) 10K type strain sequencing project: providing services to taxonomists for standard genome sequencing and annotation.</title>
        <authorList>
            <consortium name="The Broad Institute Genomics Platform"/>
            <consortium name="The Broad Institute Genome Sequencing Center for Infectious Disease"/>
            <person name="Wu L."/>
            <person name="Ma J."/>
        </authorList>
    </citation>
    <scope>NUCLEOTIDE SEQUENCE [LARGE SCALE GENOMIC DNA]</scope>
    <source>
        <strain evidence="2">CGMCC 1.12791</strain>
    </source>
</reference>
<sequence>MDSEDVRIAVYDRFRRGEVPSVADLAADLSSSRDEVGVELKALAEQRHLALDADGEVAMAHPFTAVPLGFSVMGRDALWWGGCAWDSFALPHLLPEQSPVLVATSCPACDTPHAWHVDDREPPPGDQVAHFLVPTRHMWDDVVHTCGNQRIFCSEQCVTDWLARTGNQRGYVMNLPTLWRLASGWYAGRLERGYVRREPSAAADYLRGVGLSGPFWGLTD</sequence>
<gene>
    <name evidence="1" type="ORF">GCM10011376_04040</name>
</gene>
<dbReference type="Proteomes" id="UP000597341">
    <property type="component" value="Unassembled WGS sequence"/>
</dbReference>
<accession>A0ABQ3HIA7</accession>
<dbReference type="Gene3D" id="3.30.450.410">
    <property type="match status" value="1"/>
</dbReference>
<proteinExistence type="predicted"/>
<protein>
    <submittedName>
        <fullName evidence="1">Membrane protein</fullName>
    </submittedName>
</protein>
<organism evidence="1 2">
    <name type="scientific">Nocardioides flavus</name>
    <name type="common">ex Wang et al. 2016</name>
    <dbReference type="NCBI Taxonomy" id="2058780"/>
    <lineage>
        <taxon>Bacteria</taxon>
        <taxon>Bacillati</taxon>
        <taxon>Actinomycetota</taxon>
        <taxon>Actinomycetes</taxon>
        <taxon>Propionibacteriales</taxon>
        <taxon>Nocardioidaceae</taxon>
        <taxon>Nocardioides</taxon>
    </lineage>
</organism>
<dbReference type="Pfam" id="PF03243">
    <property type="entry name" value="MerB"/>
    <property type="match status" value="1"/>
</dbReference>
<dbReference type="EMBL" id="BNAD01000001">
    <property type="protein sequence ID" value="GHE15506.1"/>
    <property type="molecule type" value="Genomic_DNA"/>
</dbReference>
<evidence type="ECO:0000313" key="2">
    <source>
        <dbReference type="Proteomes" id="UP000597341"/>
    </source>
</evidence>
<comment type="caution">
    <text evidence="1">The sequence shown here is derived from an EMBL/GenBank/DDBJ whole genome shotgun (WGS) entry which is preliminary data.</text>
</comment>
<dbReference type="RefSeq" id="WP_229855968.1">
    <property type="nucleotide sequence ID" value="NZ_BNAD01000001.1"/>
</dbReference>
<dbReference type="InterPro" id="IPR053717">
    <property type="entry name" value="MerB_lyase_sf"/>
</dbReference>
<dbReference type="InterPro" id="IPR004927">
    <property type="entry name" value="MerB"/>
</dbReference>
<evidence type="ECO:0000313" key="1">
    <source>
        <dbReference type="EMBL" id="GHE15506.1"/>
    </source>
</evidence>